<dbReference type="Pfam" id="PF00656">
    <property type="entry name" value="Peptidase_C14"/>
    <property type="match status" value="1"/>
</dbReference>
<gene>
    <name evidence="3" type="ORF">EDD18DRAFT_1407416</name>
</gene>
<organism evidence="3 4">
    <name type="scientific">Armillaria luteobubalina</name>
    <dbReference type="NCBI Taxonomy" id="153913"/>
    <lineage>
        <taxon>Eukaryota</taxon>
        <taxon>Fungi</taxon>
        <taxon>Dikarya</taxon>
        <taxon>Basidiomycota</taxon>
        <taxon>Agaricomycotina</taxon>
        <taxon>Agaricomycetes</taxon>
        <taxon>Agaricomycetidae</taxon>
        <taxon>Agaricales</taxon>
        <taxon>Marasmiineae</taxon>
        <taxon>Physalacriaceae</taxon>
        <taxon>Armillaria</taxon>
    </lineage>
</organism>
<comment type="caution">
    <text evidence="3">The sequence shown here is derived from an EMBL/GenBank/DDBJ whole genome shotgun (WGS) entry which is preliminary data.</text>
</comment>
<dbReference type="InterPro" id="IPR011600">
    <property type="entry name" value="Pept_C14_caspase"/>
</dbReference>
<dbReference type="EMBL" id="JAUEPU010000026">
    <property type="protein sequence ID" value="KAK0493119.1"/>
    <property type="molecule type" value="Genomic_DNA"/>
</dbReference>
<dbReference type="GO" id="GO:0006508">
    <property type="term" value="P:proteolysis"/>
    <property type="evidence" value="ECO:0007669"/>
    <property type="project" value="InterPro"/>
</dbReference>
<sequence>MSSSITDKPSPPPVSRSKVDGNKFWAVVIGIDDYKASPLHGCVADAKMVFEYLRNHLCVPESHIQLLLSAPSADIKESTETGNNQPTRTNIVNAILCLSTNPDIQRGNNIIIYFAGHGTRYECADYSLYGDGTPAALGTIEALCPMDRGAKSTNSVKAPGTYVDDANSSVITDRPVPDISDREINTILAQIARNEGDHITFILDCCHSANITRGPMYGEGARSLPPLPLSSSIQNMFSAADEALNHIHGYQSISVGTWRANMESHVVLAACKSTELAKEVKGTEGDGELHGVFTQAIIDTLKSADLNDESMTYYNLLAVLPQNVTQHPVIAGKHRHSRIWFQVQAYLLSTS</sequence>
<evidence type="ECO:0000313" key="4">
    <source>
        <dbReference type="Proteomes" id="UP001175228"/>
    </source>
</evidence>
<keyword evidence="4" id="KW-1185">Reference proteome</keyword>
<dbReference type="GO" id="GO:0005737">
    <property type="term" value="C:cytoplasm"/>
    <property type="evidence" value="ECO:0007669"/>
    <property type="project" value="TreeGrafter"/>
</dbReference>
<dbReference type="InterPro" id="IPR050452">
    <property type="entry name" value="Metacaspase"/>
</dbReference>
<evidence type="ECO:0000259" key="2">
    <source>
        <dbReference type="Pfam" id="PF00656"/>
    </source>
</evidence>
<dbReference type="Gene3D" id="3.40.50.1460">
    <property type="match status" value="1"/>
</dbReference>
<dbReference type="PANTHER" id="PTHR48104:SF30">
    <property type="entry name" value="METACASPASE-1"/>
    <property type="match status" value="1"/>
</dbReference>
<proteinExistence type="inferred from homology"/>
<dbReference type="PANTHER" id="PTHR48104">
    <property type="entry name" value="METACASPASE-4"/>
    <property type="match status" value="1"/>
</dbReference>
<protein>
    <submittedName>
        <fullName evidence="3">Peptidase C14, caspase domain-containing protein</fullName>
    </submittedName>
</protein>
<name>A0AA39PZP2_9AGAR</name>
<reference evidence="3" key="1">
    <citation type="submission" date="2023-06" db="EMBL/GenBank/DDBJ databases">
        <authorList>
            <consortium name="Lawrence Berkeley National Laboratory"/>
            <person name="Ahrendt S."/>
            <person name="Sahu N."/>
            <person name="Indic B."/>
            <person name="Wong-Bajracharya J."/>
            <person name="Merenyi Z."/>
            <person name="Ke H.-M."/>
            <person name="Monk M."/>
            <person name="Kocsube S."/>
            <person name="Drula E."/>
            <person name="Lipzen A."/>
            <person name="Balint B."/>
            <person name="Henrissat B."/>
            <person name="Andreopoulos B."/>
            <person name="Martin F.M."/>
            <person name="Harder C.B."/>
            <person name="Rigling D."/>
            <person name="Ford K.L."/>
            <person name="Foster G.D."/>
            <person name="Pangilinan J."/>
            <person name="Papanicolaou A."/>
            <person name="Barry K."/>
            <person name="LaButti K."/>
            <person name="Viragh M."/>
            <person name="Koriabine M."/>
            <person name="Yan M."/>
            <person name="Riley R."/>
            <person name="Champramary S."/>
            <person name="Plett K.L."/>
            <person name="Tsai I.J."/>
            <person name="Slot J."/>
            <person name="Sipos G."/>
            <person name="Plett J."/>
            <person name="Nagy L.G."/>
            <person name="Grigoriev I.V."/>
        </authorList>
    </citation>
    <scope>NUCLEOTIDE SEQUENCE</scope>
    <source>
        <strain evidence="3">HWK02</strain>
    </source>
</reference>
<dbReference type="Proteomes" id="UP001175228">
    <property type="component" value="Unassembled WGS sequence"/>
</dbReference>
<comment type="similarity">
    <text evidence="1">Belongs to the peptidase C14B family.</text>
</comment>
<dbReference type="GO" id="GO:0004197">
    <property type="term" value="F:cysteine-type endopeptidase activity"/>
    <property type="evidence" value="ECO:0007669"/>
    <property type="project" value="InterPro"/>
</dbReference>
<dbReference type="AlphaFoldDB" id="A0AA39PZP2"/>
<accession>A0AA39PZP2</accession>
<evidence type="ECO:0000256" key="1">
    <source>
        <dbReference type="ARBA" id="ARBA00009005"/>
    </source>
</evidence>
<evidence type="ECO:0000313" key="3">
    <source>
        <dbReference type="EMBL" id="KAK0493119.1"/>
    </source>
</evidence>
<feature type="domain" description="Peptidase C14 caspase" evidence="2">
    <location>
        <begin position="25"/>
        <end position="324"/>
    </location>
</feature>